<dbReference type="Proteomes" id="UP001549106">
    <property type="component" value="Unassembled WGS sequence"/>
</dbReference>
<sequence>MNNKTKKQDCNDGNRKSDFRTVTDYCFCLTREKVSGKGEDSFFFDIDREKGIIGVFDGSGGSGAKVYPFFEGHSGAYVASRVLAEVSRRWFSALPDDLKACFGSKEVKKLKRWIDRYLKACSELGSGKSMLKGNLMKEFPSTLSLVLIAPWKSNALVTEFIWAGDSRGYILDSSGLHQVTVDDIANTDALENLSEDAPMKNVISASHPYVLNRRTGIEQLPALIISATDGCFGYLRSPMEFERFLLKTMKRSESMEQWKKEMDQLLKRISGDDYTMCIYAAGFGSFVHMKHYFSARLQELEQKYSCEDSGKERLLSEWKEYKLEYEAYQEN</sequence>
<evidence type="ECO:0000313" key="3">
    <source>
        <dbReference type="Proteomes" id="UP001549106"/>
    </source>
</evidence>
<gene>
    <name evidence="2" type="ORF">ABID24_000990</name>
</gene>
<dbReference type="InterPro" id="IPR001932">
    <property type="entry name" value="PPM-type_phosphatase-like_dom"/>
</dbReference>
<dbReference type="SUPFAM" id="SSF81606">
    <property type="entry name" value="PP2C-like"/>
    <property type="match status" value="1"/>
</dbReference>
<comment type="caution">
    <text evidence="2">The sequence shown here is derived from an EMBL/GenBank/DDBJ whole genome shotgun (WGS) entry which is preliminary data.</text>
</comment>
<organism evidence="2 3">
    <name type="scientific">Blautia caecimuris</name>
    <dbReference type="NCBI Taxonomy" id="1796615"/>
    <lineage>
        <taxon>Bacteria</taxon>
        <taxon>Bacillati</taxon>
        <taxon>Bacillota</taxon>
        <taxon>Clostridia</taxon>
        <taxon>Lachnospirales</taxon>
        <taxon>Lachnospiraceae</taxon>
        <taxon>Blautia</taxon>
    </lineage>
</organism>
<keyword evidence="3" id="KW-1185">Reference proteome</keyword>
<dbReference type="Gene3D" id="3.60.40.10">
    <property type="entry name" value="PPM-type phosphatase domain"/>
    <property type="match status" value="1"/>
</dbReference>
<dbReference type="Pfam" id="PF13672">
    <property type="entry name" value="PP2C_2"/>
    <property type="match status" value="1"/>
</dbReference>
<dbReference type="SMART" id="SM00332">
    <property type="entry name" value="PP2Cc"/>
    <property type="match status" value="1"/>
</dbReference>
<dbReference type="RefSeq" id="WP_257464207.1">
    <property type="nucleotide sequence ID" value="NZ_BAABXP010000006.1"/>
</dbReference>
<reference evidence="2 3" key="1">
    <citation type="submission" date="2024-06" db="EMBL/GenBank/DDBJ databases">
        <title>Genomic Encyclopedia of Type Strains, Phase IV (KMG-IV): sequencing the most valuable type-strain genomes for metagenomic binning, comparative biology and taxonomic classification.</title>
        <authorList>
            <person name="Goeker M."/>
        </authorList>
    </citation>
    <scope>NUCLEOTIDE SEQUENCE [LARGE SCALE GENOMIC DNA]</scope>
    <source>
        <strain evidence="2 3">DSM 29492</strain>
    </source>
</reference>
<evidence type="ECO:0000259" key="1">
    <source>
        <dbReference type="SMART" id="SM00332"/>
    </source>
</evidence>
<proteinExistence type="predicted"/>
<evidence type="ECO:0000313" key="2">
    <source>
        <dbReference type="EMBL" id="MET3749756.1"/>
    </source>
</evidence>
<dbReference type="EMBL" id="JBEPMJ010000005">
    <property type="protein sequence ID" value="MET3749756.1"/>
    <property type="molecule type" value="Genomic_DNA"/>
</dbReference>
<dbReference type="InterPro" id="IPR036457">
    <property type="entry name" value="PPM-type-like_dom_sf"/>
</dbReference>
<name>A0ABV2M049_9FIRM</name>
<protein>
    <submittedName>
        <fullName evidence="2">Serine/threonine protein phosphatase PrpC</fullName>
    </submittedName>
</protein>
<feature type="domain" description="PPM-type phosphatase" evidence="1">
    <location>
        <begin position="16"/>
        <end position="279"/>
    </location>
</feature>
<accession>A0ABV2M049</accession>